<dbReference type="InterPro" id="IPR036286">
    <property type="entry name" value="LexA/Signal_pep-like_sf"/>
</dbReference>
<dbReference type="GO" id="GO:0006465">
    <property type="term" value="P:signal peptide processing"/>
    <property type="evidence" value="ECO:0007669"/>
    <property type="project" value="InterPro"/>
</dbReference>
<dbReference type="Proteomes" id="UP001279734">
    <property type="component" value="Unassembled WGS sequence"/>
</dbReference>
<name>A0AAD3T723_NEPGR</name>
<organism evidence="14 15">
    <name type="scientific">Nepenthes gracilis</name>
    <name type="common">Slender pitcher plant</name>
    <dbReference type="NCBI Taxonomy" id="150966"/>
    <lineage>
        <taxon>Eukaryota</taxon>
        <taxon>Viridiplantae</taxon>
        <taxon>Streptophyta</taxon>
        <taxon>Embryophyta</taxon>
        <taxon>Tracheophyta</taxon>
        <taxon>Spermatophyta</taxon>
        <taxon>Magnoliopsida</taxon>
        <taxon>eudicotyledons</taxon>
        <taxon>Gunneridae</taxon>
        <taxon>Pentapetalae</taxon>
        <taxon>Caryophyllales</taxon>
        <taxon>Nepenthaceae</taxon>
        <taxon>Nepenthes</taxon>
    </lineage>
</organism>
<dbReference type="SUPFAM" id="SSF51306">
    <property type="entry name" value="LexA/Signal peptidase"/>
    <property type="match status" value="1"/>
</dbReference>
<evidence type="ECO:0000256" key="3">
    <source>
        <dbReference type="ARBA" id="ARBA00004370"/>
    </source>
</evidence>
<evidence type="ECO:0000256" key="9">
    <source>
        <dbReference type="ARBA" id="ARBA00022801"/>
    </source>
</evidence>
<dbReference type="GO" id="GO:0009535">
    <property type="term" value="C:chloroplast thylakoid membrane"/>
    <property type="evidence" value="ECO:0007669"/>
    <property type="project" value="TreeGrafter"/>
</dbReference>
<dbReference type="PANTHER" id="PTHR43390">
    <property type="entry name" value="SIGNAL PEPTIDASE I"/>
    <property type="match status" value="1"/>
</dbReference>
<feature type="domain" description="Peptidase S26" evidence="13">
    <location>
        <begin position="190"/>
        <end position="347"/>
    </location>
</feature>
<accession>A0AAD3T723</accession>
<evidence type="ECO:0000256" key="6">
    <source>
        <dbReference type="ARBA" id="ARBA00022528"/>
    </source>
</evidence>
<keyword evidence="6" id="KW-0150">Chloroplast</keyword>
<dbReference type="InterPro" id="IPR019533">
    <property type="entry name" value="Peptidase_S26"/>
</dbReference>
<dbReference type="Pfam" id="PF10502">
    <property type="entry name" value="Peptidase_S26"/>
    <property type="match status" value="1"/>
</dbReference>
<keyword evidence="15" id="KW-1185">Reference proteome</keyword>
<feature type="active site" evidence="12">
    <location>
        <position position="217"/>
    </location>
</feature>
<keyword evidence="8" id="KW-0645">Protease</keyword>
<keyword evidence="7" id="KW-0934">Plastid</keyword>
<evidence type="ECO:0000256" key="5">
    <source>
        <dbReference type="ARBA" id="ARBA00013208"/>
    </source>
</evidence>
<evidence type="ECO:0000256" key="12">
    <source>
        <dbReference type="PIRSR" id="PIRSR600223-1"/>
    </source>
</evidence>
<evidence type="ECO:0000256" key="8">
    <source>
        <dbReference type="ARBA" id="ARBA00022670"/>
    </source>
</evidence>
<comment type="catalytic activity">
    <reaction evidence="1">
        <text>Cleavage of hydrophobic, N-terminal signal or leader sequences from secreted and periplasmic proteins.</text>
        <dbReference type="EC" id="3.4.21.89"/>
    </reaction>
</comment>
<evidence type="ECO:0000313" key="15">
    <source>
        <dbReference type="Proteomes" id="UP001279734"/>
    </source>
</evidence>
<dbReference type="PROSITE" id="PS00761">
    <property type="entry name" value="SPASE_I_3"/>
    <property type="match status" value="1"/>
</dbReference>
<sequence length="369" mass="40517">MAIRATLSISGYVAQNLGTRFTNCRCIHEFVFKVRPLQNHNVDSSKTGNNFTYNRSFQPDYMSRPRVSPMSTLAGDLIGGNCTNPLVVGLMTLMKSSASASMAGSVGVLGIAPFKASSIIPFLQGSKWLPCNEPLAPGSKSCDVDKGGTTDCCSLVNDEGVVEVSREMKQKCIERNNWLTKLLNIWSEDAKAVFTAVTVSLLFKSCLAEPRSIPSSSMYPTLDVGDRILAEKVSFIFRKPEVSDIVIFRAPPILEEVGFSSGDVFIKRIVGKAGDCMEVCDGKLWINGIVQDEDFILEPLTYEMDPVIVPEGYVFVLGDNRNNSFDSHIWGPLPVENILGRSIFRYWPPSKVSDTIFESQAGRNAIVVS</sequence>
<evidence type="ECO:0000313" key="14">
    <source>
        <dbReference type="EMBL" id="GMH23211.1"/>
    </source>
</evidence>
<keyword evidence="9" id="KW-0378">Hydrolase</keyword>
<evidence type="ECO:0000256" key="11">
    <source>
        <dbReference type="ARBA" id="ARBA00023136"/>
    </source>
</evidence>
<dbReference type="PANTHER" id="PTHR43390:SF2">
    <property type="entry name" value="THYLAKOIDAL PROCESSING PEPTIDASE 2, CHLOROPLASTIC-RELATED"/>
    <property type="match status" value="1"/>
</dbReference>
<comment type="caution">
    <text evidence="14">The sequence shown here is derived from an EMBL/GenBank/DDBJ whole genome shotgun (WGS) entry which is preliminary data.</text>
</comment>
<protein>
    <recommendedName>
        <fullName evidence="5">signal peptidase I</fullName>
        <ecNumber evidence="5">3.4.21.89</ecNumber>
    </recommendedName>
</protein>
<dbReference type="AlphaFoldDB" id="A0AAD3T723"/>
<evidence type="ECO:0000256" key="7">
    <source>
        <dbReference type="ARBA" id="ARBA00022640"/>
    </source>
</evidence>
<dbReference type="InterPro" id="IPR019758">
    <property type="entry name" value="Pept_S26A_signal_pept_1_CS"/>
</dbReference>
<dbReference type="Gene3D" id="2.10.109.10">
    <property type="entry name" value="Umud Fragment, subunit A"/>
    <property type="match status" value="1"/>
</dbReference>
<dbReference type="EC" id="3.4.21.89" evidence="5"/>
<dbReference type="PROSITE" id="PS00501">
    <property type="entry name" value="SPASE_I_1"/>
    <property type="match status" value="1"/>
</dbReference>
<dbReference type="InterPro" id="IPR000223">
    <property type="entry name" value="Pept_S26A_signal_pept_1"/>
</dbReference>
<reference evidence="14" key="1">
    <citation type="submission" date="2023-05" db="EMBL/GenBank/DDBJ databases">
        <title>Nepenthes gracilis genome sequencing.</title>
        <authorList>
            <person name="Fukushima K."/>
        </authorList>
    </citation>
    <scope>NUCLEOTIDE SEQUENCE</scope>
    <source>
        <strain evidence="14">SING2019-196</strain>
    </source>
</reference>
<dbReference type="InterPro" id="IPR019756">
    <property type="entry name" value="Pept_S26A_signal_pept_1_Ser-AS"/>
</dbReference>
<dbReference type="FunFam" id="2.10.109.10:FF:000012">
    <property type="entry name" value="Peptidase/ serine-type peptidase"/>
    <property type="match status" value="1"/>
</dbReference>
<dbReference type="NCBIfam" id="TIGR02227">
    <property type="entry name" value="sigpep_I_bact"/>
    <property type="match status" value="1"/>
</dbReference>
<evidence type="ECO:0000256" key="10">
    <source>
        <dbReference type="ARBA" id="ARBA00022946"/>
    </source>
</evidence>
<dbReference type="PRINTS" id="PR00727">
    <property type="entry name" value="LEADERPTASE"/>
</dbReference>
<comment type="subcellular location">
    <subcellularLocation>
        <location evidence="3">Membrane</location>
    </subcellularLocation>
    <subcellularLocation>
        <location evidence="2">Plastid</location>
        <location evidence="2">Chloroplast</location>
    </subcellularLocation>
</comment>
<dbReference type="GO" id="GO:0010027">
    <property type="term" value="P:thylakoid membrane organization"/>
    <property type="evidence" value="ECO:0007669"/>
    <property type="project" value="TreeGrafter"/>
</dbReference>
<dbReference type="EMBL" id="BSYO01000026">
    <property type="protein sequence ID" value="GMH23211.1"/>
    <property type="molecule type" value="Genomic_DNA"/>
</dbReference>
<feature type="active site" evidence="12">
    <location>
        <position position="267"/>
    </location>
</feature>
<evidence type="ECO:0000259" key="13">
    <source>
        <dbReference type="Pfam" id="PF10502"/>
    </source>
</evidence>
<dbReference type="GO" id="GO:0004252">
    <property type="term" value="F:serine-type endopeptidase activity"/>
    <property type="evidence" value="ECO:0007669"/>
    <property type="project" value="InterPro"/>
</dbReference>
<gene>
    <name evidence="14" type="ORF">Nepgr_025054</name>
</gene>
<proteinExistence type="inferred from homology"/>
<keyword evidence="10" id="KW-0809">Transit peptide</keyword>
<keyword evidence="11" id="KW-0472">Membrane</keyword>
<evidence type="ECO:0000256" key="2">
    <source>
        <dbReference type="ARBA" id="ARBA00004229"/>
    </source>
</evidence>
<evidence type="ECO:0000256" key="4">
    <source>
        <dbReference type="ARBA" id="ARBA00009370"/>
    </source>
</evidence>
<comment type="similarity">
    <text evidence="4">Belongs to the peptidase S26 family.</text>
</comment>
<dbReference type="CDD" id="cd06530">
    <property type="entry name" value="S26_SPase_I"/>
    <property type="match status" value="1"/>
</dbReference>
<dbReference type="GO" id="GO:0009003">
    <property type="term" value="F:signal peptidase activity"/>
    <property type="evidence" value="ECO:0007669"/>
    <property type="project" value="UniProtKB-EC"/>
</dbReference>
<evidence type="ECO:0000256" key="1">
    <source>
        <dbReference type="ARBA" id="ARBA00000677"/>
    </source>
</evidence>